<feature type="domain" description="C3H1-type" evidence="7">
    <location>
        <begin position="18"/>
        <end position="46"/>
    </location>
</feature>
<reference evidence="8" key="1">
    <citation type="submission" date="2021-02" db="EMBL/GenBank/DDBJ databases">
        <authorList>
            <person name="Dougan E. K."/>
            <person name="Rhodes N."/>
            <person name="Thang M."/>
            <person name="Chan C."/>
        </authorList>
    </citation>
    <scope>NUCLEOTIDE SEQUENCE</scope>
</reference>
<dbReference type="AlphaFoldDB" id="A0A813JAE5"/>
<name>A0A813JAE5_POLGL</name>
<evidence type="ECO:0000256" key="1">
    <source>
        <dbReference type="ARBA" id="ARBA00022723"/>
    </source>
</evidence>
<keyword evidence="6" id="KW-1133">Transmembrane helix</keyword>
<protein>
    <recommendedName>
        <fullName evidence="7">C3H1-type domain-containing protein</fullName>
    </recommendedName>
</protein>
<feature type="transmembrane region" description="Helical" evidence="6">
    <location>
        <begin position="199"/>
        <end position="230"/>
    </location>
</feature>
<keyword evidence="1 4" id="KW-0479">Metal-binding</keyword>
<keyword evidence="2 4" id="KW-0863">Zinc-finger</keyword>
<sequence length="241" mass="27008">SACKFAHDEEQLRQKPVFFKTRFCAELLNNGYCPMGADCKYAHDAQDMQPSLAKSKASAQGGRQHLLDKEDDSTSWTRTCSTDLDLDDAKSWVSSRSSTKEIGESWTPSRSSTKEIEEPPCSSRRSATMSTPSNPDEDEEDETLGGEMLVTLKNTFIHVTMAPLRREGQRQQARSESAPPGRISSAAAWICLSCFTKSFIVVGFVVFSSLFFSLEFVVVVQFFFFFHFFFNPRSNCKADPA</sequence>
<evidence type="ECO:0000259" key="7">
    <source>
        <dbReference type="PROSITE" id="PS50103"/>
    </source>
</evidence>
<organism evidence="8 9">
    <name type="scientific">Polarella glacialis</name>
    <name type="common">Dinoflagellate</name>
    <dbReference type="NCBI Taxonomy" id="89957"/>
    <lineage>
        <taxon>Eukaryota</taxon>
        <taxon>Sar</taxon>
        <taxon>Alveolata</taxon>
        <taxon>Dinophyceae</taxon>
        <taxon>Suessiales</taxon>
        <taxon>Suessiaceae</taxon>
        <taxon>Polarella</taxon>
    </lineage>
</organism>
<dbReference type="EMBL" id="CAJNNW010023765">
    <property type="protein sequence ID" value="CAE8671093.1"/>
    <property type="molecule type" value="Genomic_DNA"/>
</dbReference>
<dbReference type="PROSITE" id="PS50103">
    <property type="entry name" value="ZF_C3H1"/>
    <property type="match status" value="1"/>
</dbReference>
<feature type="zinc finger region" description="C3H1-type" evidence="4">
    <location>
        <begin position="18"/>
        <end position="46"/>
    </location>
</feature>
<keyword evidence="6" id="KW-0812">Transmembrane</keyword>
<dbReference type="Proteomes" id="UP000626109">
    <property type="component" value="Unassembled WGS sequence"/>
</dbReference>
<evidence type="ECO:0000256" key="4">
    <source>
        <dbReference type="PROSITE-ProRule" id="PRU00723"/>
    </source>
</evidence>
<feature type="non-terminal residue" evidence="8">
    <location>
        <position position="241"/>
    </location>
</feature>
<evidence type="ECO:0000256" key="2">
    <source>
        <dbReference type="ARBA" id="ARBA00022771"/>
    </source>
</evidence>
<gene>
    <name evidence="8" type="ORF">PGLA2088_LOCUS17643</name>
</gene>
<evidence type="ECO:0000256" key="6">
    <source>
        <dbReference type="SAM" id="Phobius"/>
    </source>
</evidence>
<proteinExistence type="predicted"/>
<evidence type="ECO:0000313" key="8">
    <source>
        <dbReference type="EMBL" id="CAE8671093.1"/>
    </source>
</evidence>
<feature type="region of interest" description="Disordered" evidence="5">
    <location>
        <begin position="51"/>
        <end position="75"/>
    </location>
</feature>
<evidence type="ECO:0000313" key="9">
    <source>
        <dbReference type="Proteomes" id="UP000626109"/>
    </source>
</evidence>
<dbReference type="GO" id="GO:0008270">
    <property type="term" value="F:zinc ion binding"/>
    <property type="evidence" value="ECO:0007669"/>
    <property type="project" value="UniProtKB-KW"/>
</dbReference>
<dbReference type="InterPro" id="IPR036855">
    <property type="entry name" value="Znf_CCCH_sf"/>
</dbReference>
<comment type="caution">
    <text evidence="8">The sequence shown here is derived from an EMBL/GenBank/DDBJ whole genome shotgun (WGS) entry which is preliminary data.</text>
</comment>
<dbReference type="SUPFAM" id="SSF90229">
    <property type="entry name" value="CCCH zinc finger"/>
    <property type="match status" value="1"/>
</dbReference>
<evidence type="ECO:0000256" key="3">
    <source>
        <dbReference type="ARBA" id="ARBA00022833"/>
    </source>
</evidence>
<feature type="region of interest" description="Disordered" evidence="5">
    <location>
        <begin position="91"/>
        <end position="142"/>
    </location>
</feature>
<evidence type="ECO:0000256" key="5">
    <source>
        <dbReference type="SAM" id="MobiDB-lite"/>
    </source>
</evidence>
<keyword evidence="3 4" id="KW-0862">Zinc</keyword>
<feature type="compositionally biased region" description="Polar residues" evidence="5">
    <location>
        <begin position="123"/>
        <end position="134"/>
    </location>
</feature>
<keyword evidence="6" id="KW-0472">Membrane</keyword>
<accession>A0A813JAE5</accession>
<dbReference type="Gene3D" id="3.30.1370.210">
    <property type="match status" value="1"/>
</dbReference>
<dbReference type="InterPro" id="IPR000571">
    <property type="entry name" value="Znf_CCCH"/>
</dbReference>